<protein>
    <submittedName>
        <fullName evidence="1">Uncharacterized protein</fullName>
    </submittedName>
</protein>
<reference evidence="1" key="1">
    <citation type="submission" date="2018-02" db="EMBL/GenBank/DDBJ databases">
        <title>Rhizophora mucronata_Transcriptome.</title>
        <authorList>
            <person name="Meera S.P."/>
            <person name="Sreeshan A."/>
            <person name="Augustine A."/>
        </authorList>
    </citation>
    <scope>NUCLEOTIDE SEQUENCE</scope>
    <source>
        <tissue evidence="1">Leaf</tissue>
    </source>
</reference>
<evidence type="ECO:0000313" key="1">
    <source>
        <dbReference type="EMBL" id="MBX53071.1"/>
    </source>
</evidence>
<name>A0A2P2PEI3_RHIMU</name>
<sequence>MLPLAELVELVAGLRSVGAM</sequence>
<dbReference type="EMBL" id="GGEC01072587">
    <property type="protein sequence ID" value="MBX53071.1"/>
    <property type="molecule type" value="Transcribed_RNA"/>
</dbReference>
<dbReference type="AlphaFoldDB" id="A0A2P2PEI3"/>
<accession>A0A2P2PEI3</accession>
<proteinExistence type="predicted"/>
<organism evidence="1">
    <name type="scientific">Rhizophora mucronata</name>
    <name type="common">Asiatic mangrove</name>
    <dbReference type="NCBI Taxonomy" id="61149"/>
    <lineage>
        <taxon>Eukaryota</taxon>
        <taxon>Viridiplantae</taxon>
        <taxon>Streptophyta</taxon>
        <taxon>Embryophyta</taxon>
        <taxon>Tracheophyta</taxon>
        <taxon>Spermatophyta</taxon>
        <taxon>Magnoliopsida</taxon>
        <taxon>eudicotyledons</taxon>
        <taxon>Gunneridae</taxon>
        <taxon>Pentapetalae</taxon>
        <taxon>rosids</taxon>
        <taxon>fabids</taxon>
        <taxon>Malpighiales</taxon>
        <taxon>Rhizophoraceae</taxon>
        <taxon>Rhizophora</taxon>
    </lineage>
</organism>